<dbReference type="EMBL" id="SWKU01000006">
    <property type="protein sequence ID" value="KAF3006003.1"/>
    <property type="molecule type" value="Genomic_DNA"/>
</dbReference>
<proteinExistence type="predicted"/>
<organism evidence="1 2">
    <name type="scientific">Curvularia kusanoi</name>
    <name type="common">Cochliobolus kusanoi</name>
    <dbReference type="NCBI Taxonomy" id="90978"/>
    <lineage>
        <taxon>Eukaryota</taxon>
        <taxon>Fungi</taxon>
        <taxon>Dikarya</taxon>
        <taxon>Ascomycota</taxon>
        <taxon>Pezizomycotina</taxon>
        <taxon>Dothideomycetes</taxon>
        <taxon>Pleosporomycetidae</taxon>
        <taxon>Pleosporales</taxon>
        <taxon>Pleosporineae</taxon>
        <taxon>Pleosporaceae</taxon>
        <taxon>Curvularia</taxon>
    </lineage>
</organism>
<sequence>MPPPTLLTLPAEVRNKIYTYYFHRPKFSWQPPHNRQPLTQASRQLRSETLTLFHQCLKFSIRSPKATTRFLHTYAPIHHTGITNLSLHYSTYGAPALSADVQWQEKHIAAWTTACKSLAKTLPSLRTLHLHIYLATMTPKFNLRQQWLVPLLQLRRLKGLEKVKVHLRSTLYPGWKCRLGSKWPGRSEVIVRELHDLFGGAVAKAVMGEKEKEAMKEFLERWEVERRFWGHILQFAATGW</sequence>
<accession>A0A9P4TJX2</accession>
<dbReference type="OrthoDB" id="4757095at2759"/>
<comment type="caution">
    <text evidence="1">The sequence shown here is derived from an EMBL/GenBank/DDBJ whole genome shotgun (WGS) entry which is preliminary data.</text>
</comment>
<keyword evidence="2" id="KW-1185">Reference proteome</keyword>
<reference evidence="1" key="1">
    <citation type="submission" date="2019-04" db="EMBL/GenBank/DDBJ databases">
        <title>Sequencing of skin fungus with MAO and IRED activity.</title>
        <authorList>
            <person name="Marsaioli A.J."/>
            <person name="Bonatto J.M.C."/>
            <person name="Reis Junior O."/>
        </authorList>
    </citation>
    <scope>NUCLEOTIDE SEQUENCE</scope>
    <source>
        <strain evidence="1">30M1</strain>
    </source>
</reference>
<evidence type="ECO:0000313" key="1">
    <source>
        <dbReference type="EMBL" id="KAF3006003.1"/>
    </source>
</evidence>
<protein>
    <submittedName>
        <fullName evidence="1">Uncharacterized protein</fullName>
    </submittedName>
</protein>
<dbReference type="AlphaFoldDB" id="A0A9P4TJX2"/>
<dbReference type="PANTHER" id="PTHR38790:SF8">
    <property type="entry name" value="F-BOX DOMAIN-CONTAINING PROTEIN"/>
    <property type="match status" value="1"/>
</dbReference>
<gene>
    <name evidence="1" type="ORF">E8E13_010533</name>
</gene>
<name>A0A9P4TJX2_CURKU</name>
<dbReference type="Proteomes" id="UP000801428">
    <property type="component" value="Unassembled WGS sequence"/>
</dbReference>
<evidence type="ECO:0000313" key="2">
    <source>
        <dbReference type="Proteomes" id="UP000801428"/>
    </source>
</evidence>
<dbReference type="PANTHER" id="PTHR38790">
    <property type="entry name" value="2EXR DOMAIN-CONTAINING PROTEIN-RELATED"/>
    <property type="match status" value="1"/>
</dbReference>